<dbReference type="GO" id="GO:0005549">
    <property type="term" value="F:odorant binding"/>
    <property type="evidence" value="ECO:0007669"/>
    <property type="project" value="InterPro"/>
</dbReference>
<evidence type="ECO:0000256" key="7">
    <source>
        <dbReference type="ARBA" id="ARBA00023136"/>
    </source>
</evidence>
<keyword evidence="5" id="KW-0552">Olfaction</keyword>
<comment type="caution">
    <text evidence="11">The sequence shown here is derived from an EMBL/GenBank/DDBJ whole genome shotgun (WGS) entry which is preliminary data.</text>
</comment>
<keyword evidence="3" id="KW-0716">Sensory transduction</keyword>
<dbReference type="GO" id="GO:0005886">
    <property type="term" value="C:plasma membrane"/>
    <property type="evidence" value="ECO:0007669"/>
    <property type="project" value="UniProtKB-SubCell"/>
</dbReference>
<evidence type="ECO:0000313" key="12">
    <source>
        <dbReference type="Proteomes" id="UP000752696"/>
    </source>
</evidence>
<protein>
    <recommendedName>
        <fullName evidence="13">Odorant receptor</fullName>
    </recommendedName>
</protein>
<evidence type="ECO:0000256" key="10">
    <source>
        <dbReference type="SAM" id="Phobius"/>
    </source>
</evidence>
<keyword evidence="4 10" id="KW-0812">Transmembrane</keyword>
<dbReference type="GO" id="GO:0007165">
    <property type="term" value="P:signal transduction"/>
    <property type="evidence" value="ECO:0007669"/>
    <property type="project" value="UniProtKB-KW"/>
</dbReference>
<keyword evidence="7 10" id="KW-0472">Membrane</keyword>
<dbReference type="OrthoDB" id="7540137at2759"/>
<dbReference type="EMBL" id="CAJDYZ010000741">
    <property type="protein sequence ID" value="CAD1468554.1"/>
    <property type="molecule type" value="Genomic_DNA"/>
</dbReference>
<keyword evidence="6 10" id="KW-1133">Transmembrane helix</keyword>
<keyword evidence="8" id="KW-0675">Receptor</keyword>
<feature type="transmembrane region" description="Helical" evidence="10">
    <location>
        <begin position="318"/>
        <end position="339"/>
    </location>
</feature>
<dbReference type="InterPro" id="IPR004117">
    <property type="entry name" value="7tm6_olfct_rcpt"/>
</dbReference>
<evidence type="ECO:0008006" key="13">
    <source>
        <dbReference type="Google" id="ProtNLM"/>
    </source>
</evidence>
<dbReference type="Proteomes" id="UP000752696">
    <property type="component" value="Unassembled WGS sequence"/>
</dbReference>
<evidence type="ECO:0000256" key="4">
    <source>
        <dbReference type="ARBA" id="ARBA00022692"/>
    </source>
</evidence>
<keyword evidence="9" id="KW-0807">Transducer</keyword>
<evidence type="ECO:0000256" key="3">
    <source>
        <dbReference type="ARBA" id="ARBA00022606"/>
    </source>
</evidence>
<dbReference type="PANTHER" id="PTHR21137:SF35">
    <property type="entry name" value="ODORANT RECEPTOR 19A-RELATED"/>
    <property type="match status" value="1"/>
</dbReference>
<evidence type="ECO:0000256" key="6">
    <source>
        <dbReference type="ARBA" id="ARBA00022989"/>
    </source>
</evidence>
<proteinExistence type="predicted"/>
<evidence type="ECO:0000256" key="1">
    <source>
        <dbReference type="ARBA" id="ARBA00004651"/>
    </source>
</evidence>
<dbReference type="Pfam" id="PF02949">
    <property type="entry name" value="7tm_6"/>
    <property type="match status" value="1"/>
</dbReference>
<gene>
    <name evidence="11" type="ORF">MHI_LOCUS53759</name>
</gene>
<feature type="transmembrane region" description="Helical" evidence="10">
    <location>
        <begin position="42"/>
        <end position="66"/>
    </location>
</feature>
<dbReference type="GO" id="GO:0004984">
    <property type="term" value="F:olfactory receptor activity"/>
    <property type="evidence" value="ECO:0007669"/>
    <property type="project" value="InterPro"/>
</dbReference>
<feature type="transmembrane region" description="Helical" evidence="10">
    <location>
        <begin position="236"/>
        <end position="264"/>
    </location>
</feature>
<feature type="transmembrane region" description="Helical" evidence="10">
    <location>
        <begin position="181"/>
        <end position="200"/>
    </location>
</feature>
<evidence type="ECO:0000256" key="2">
    <source>
        <dbReference type="ARBA" id="ARBA00022475"/>
    </source>
</evidence>
<evidence type="ECO:0000256" key="5">
    <source>
        <dbReference type="ARBA" id="ARBA00022725"/>
    </source>
</evidence>
<accession>A0A6V7GSZ7</accession>
<evidence type="ECO:0000256" key="8">
    <source>
        <dbReference type="ARBA" id="ARBA00023170"/>
    </source>
</evidence>
<evidence type="ECO:0000313" key="11">
    <source>
        <dbReference type="EMBL" id="CAD1468554.1"/>
    </source>
</evidence>
<keyword evidence="2" id="KW-1003">Cell membrane</keyword>
<organism evidence="11 12">
    <name type="scientific">Heterotrigona itama</name>
    <dbReference type="NCBI Taxonomy" id="395501"/>
    <lineage>
        <taxon>Eukaryota</taxon>
        <taxon>Metazoa</taxon>
        <taxon>Ecdysozoa</taxon>
        <taxon>Arthropoda</taxon>
        <taxon>Hexapoda</taxon>
        <taxon>Insecta</taxon>
        <taxon>Pterygota</taxon>
        <taxon>Neoptera</taxon>
        <taxon>Endopterygota</taxon>
        <taxon>Hymenoptera</taxon>
        <taxon>Apocrita</taxon>
        <taxon>Aculeata</taxon>
        <taxon>Apoidea</taxon>
        <taxon>Anthophila</taxon>
        <taxon>Apidae</taxon>
        <taxon>Heterotrigona</taxon>
    </lineage>
</organism>
<keyword evidence="12" id="KW-1185">Reference proteome</keyword>
<comment type="subcellular location">
    <subcellularLocation>
        <location evidence="1">Cell membrane</location>
        <topology evidence="1">Multi-pass membrane protein</topology>
    </subcellularLocation>
</comment>
<sequence>MTRVQNTEEGIKHITWLVHPLLSAIGAWPTNVTSSVTSKIRIWLLILFIYSMQLVVMIPSIMYIIFKVKNNGTRIKLIMPHFNAFCQIRKWLLILFIYTIQFVVMIPSIMYIILKVKNNGHRIKLIMPHFNAFCQVCKYTIVLRRHNEIRQLLDDIRNDWLNATEEDQWIYKTRATIGHRLVISFMIFLYTGGTSLRTITPFLREKIVLPNNTTLRPLPCPGYFFFNEQLSPNYEIIFFVQVFCGFVNYTTLSGTLGLCTMLCLHMCSMLRILGNKMNKLSNLPKTDEDTVQKEIVDIVEYHAKFKGYFNRAERVTSIIYSLVIAGEVVMMCVCGYSLIMVGTNNYKNAAKGALCHNFYFRNLLMTIFQEWENSNTAVLITYFILQMTTIIGTFTNCYVGQLLIDEYYDLHCEIFLYQGNIVKKISNTLDWHQLPVKKALCLIMIIAISNNPMRVTAANLIHLSLITFTDVSISKTVVHRSLLKEHFPKGTYLLNFSLSLFCAKSGTTRKCLFGETKI</sequence>
<name>A0A6V7GSZ7_9HYME</name>
<dbReference type="PANTHER" id="PTHR21137">
    <property type="entry name" value="ODORANT RECEPTOR"/>
    <property type="match status" value="1"/>
</dbReference>
<feature type="transmembrane region" description="Helical" evidence="10">
    <location>
        <begin position="91"/>
        <end position="114"/>
    </location>
</feature>
<dbReference type="AlphaFoldDB" id="A0A6V7GSZ7"/>
<reference evidence="11" key="1">
    <citation type="submission" date="2020-07" db="EMBL/GenBank/DDBJ databases">
        <authorList>
            <person name="Nazaruddin N."/>
        </authorList>
    </citation>
    <scope>NUCLEOTIDE SEQUENCE</scope>
</reference>
<evidence type="ECO:0000256" key="9">
    <source>
        <dbReference type="ARBA" id="ARBA00023224"/>
    </source>
</evidence>